<comment type="caution">
    <text evidence="2">The sequence shown here is derived from an EMBL/GenBank/DDBJ whole genome shotgun (WGS) entry which is preliminary data.</text>
</comment>
<organism evidence="2">
    <name type="scientific">Billgrantia gudaonensis</name>
    <dbReference type="NCBI Taxonomy" id="376427"/>
    <lineage>
        <taxon>Bacteria</taxon>
        <taxon>Pseudomonadati</taxon>
        <taxon>Pseudomonadota</taxon>
        <taxon>Gammaproteobacteria</taxon>
        <taxon>Oceanospirillales</taxon>
        <taxon>Halomonadaceae</taxon>
        <taxon>Billgrantia</taxon>
    </lineage>
</organism>
<sequence length="152" mass="16281">MAPSDEASDLTSTSTPGTLFTAAAARRHNQSIPRPVQPSGRALWFAQRAYLAQVIRNFARSQPGPERDRHPRKRSFPGATETPGLKGLANAGEEDALLEGFASQIPLGRIGHPEETAALALFLALDESSFPHRYEVFADGGAALSLDGLLEC</sequence>
<dbReference type="SUPFAM" id="SSF51735">
    <property type="entry name" value="NAD(P)-binding Rossmann-fold domains"/>
    <property type="match status" value="1"/>
</dbReference>
<name>A0A3S0NWT3_9GAMM</name>
<dbReference type="InterPro" id="IPR002347">
    <property type="entry name" value="SDR_fam"/>
</dbReference>
<feature type="region of interest" description="Disordered" evidence="1">
    <location>
        <begin position="59"/>
        <end position="90"/>
    </location>
</feature>
<protein>
    <submittedName>
        <fullName evidence="2">SDR family oxidoreductase</fullName>
    </submittedName>
</protein>
<accession>A0A3S0NWT3</accession>
<dbReference type="Gene3D" id="3.40.50.720">
    <property type="entry name" value="NAD(P)-binding Rossmann-like Domain"/>
    <property type="match status" value="1"/>
</dbReference>
<dbReference type="AlphaFoldDB" id="A0A3S0NWT3"/>
<dbReference type="EMBL" id="RXHI01000020">
    <property type="protein sequence ID" value="RUA22277.1"/>
    <property type="molecule type" value="Genomic_DNA"/>
</dbReference>
<reference evidence="2" key="1">
    <citation type="submission" date="2018-12" db="EMBL/GenBank/DDBJ databases">
        <authorList>
            <person name="Jadhav K."/>
            <person name="Kushwaha B."/>
            <person name="Jadhav I."/>
        </authorList>
    </citation>
    <scope>NUCLEOTIDE SEQUENCE [LARGE SCALE GENOMIC DNA]</scope>
    <source>
        <strain evidence="2">SBS 10</strain>
    </source>
</reference>
<proteinExistence type="predicted"/>
<dbReference type="Pfam" id="PF13561">
    <property type="entry name" value="adh_short_C2"/>
    <property type="match status" value="1"/>
</dbReference>
<evidence type="ECO:0000256" key="1">
    <source>
        <dbReference type="SAM" id="MobiDB-lite"/>
    </source>
</evidence>
<evidence type="ECO:0000313" key="2">
    <source>
        <dbReference type="EMBL" id="RUA22277.1"/>
    </source>
</evidence>
<dbReference type="InterPro" id="IPR036291">
    <property type="entry name" value="NAD(P)-bd_dom_sf"/>
</dbReference>
<gene>
    <name evidence="2" type="ORF">DSL92_06830</name>
</gene>